<dbReference type="GO" id="GO:0005975">
    <property type="term" value="P:carbohydrate metabolic process"/>
    <property type="evidence" value="ECO:0007669"/>
    <property type="project" value="InterPro"/>
</dbReference>
<comment type="caution">
    <text evidence="3">The sequence shown here is derived from an EMBL/GenBank/DDBJ whole genome shotgun (WGS) entry which is preliminary data.</text>
</comment>
<dbReference type="InterPro" id="IPR045582">
    <property type="entry name" value="Trehalase-like_N"/>
</dbReference>
<dbReference type="GO" id="GO:0004553">
    <property type="term" value="F:hydrolase activity, hydrolyzing O-glycosyl compounds"/>
    <property type="evidence" value="ECO:0007669"/>
    <property type="project" value="TreeGrafter"/>
</dbReference>
<dbReference type="RefSeq" id="WP_200593626.1">
    <property type="nucleotide sequence ID" value="NZ_JAEPBG010000007.1"/>
</dbReference>
<feature type="domain" description="GH15-like" evidence="1">
    <location>
        <begin position="216"/>
        <end position="583"/>
    </location>
</feature>
<evidence type="ECO:0000259" key="1">
    <source>
        <dbReference type="Pfam" id="PF00723"/>
    </source>
</evidence>
<protein>
    <submittedName>
        <fullName evidence="3">Glycoside hydrolase family 15 protein</fullName>
    </submittedName>
</protein>
<evidence type="ECO:0000313" key="3">
    <source>
        <dbReference type="EMBL" id="MBK4736300.1"/>
    </source>
</evidence>
<feature type="domain" description="Trehalase-like N-terminal" evidence="2">
    <location>
        <begin position="3"/>
        <end position="150"/>
    </location>
</feature>
<name>A0A934W7F0_9BURK</name>
<dbReference type="SUPFAM" id="SSF48208">
    <property type="entry name" value="Six-hairpin glycosidases"/>
    <property type="match status" value="1"/>
</dbReference>
<dbReference type="Pfam" id="PF19291">
    <property type="entry name" value="TREH_N"/>
    <property type="match status" value="1"/>
</dbReference>
<dbReference type="Gene3D" id="1.50.10.10">
    <property type="match status" value="1"/>
</dbReference>
<keyword evidence="3" id="KW-0378">Hydrolase</keyword>
<dbReference type="PANTHER" id="PTHR31616:SF0">
    <property type="entry name" value="GLUCAN 1,4-ALPHA-GLUCOSIDASE"/>
    <property type="match status" value="1"/>
</dbReference>
<accession>A0A934W7F0</accession>
<dbReference type="InterPro" id="IPR011613">
    <property type="entry name" value="GH15-like"/>
</dbReference>
<evidence type="ECO:0000313" key="4">
    <source>
        <dbReference type="Proteomes" id="UP000622890"/>
    </source>
</evidence>
<dbReference type="InterPro" id="IPR012341">
    <property type="entry name" value="6hp_glycosidase-like_sf"/>
</dbReference>
<proteinExistence type="predicted"/>
<evidence type="ECO:0000259" key="2">
    <source>
        <dbReference type="Pfam" id="PF19291"/>
    </source>
</evidence>
<dbReference type="Proteomes" id="UP000622890">
    <property type="component" value="Unassembled WGS sequence"/>
</dbReference>
<reference evidence="3" key="1">
    <citation type="submission" date="2021-01" db="EMBL/GenBank/DDBJ databases">
        <title>Genome sequence of strain Noviherbaspirillum sp. DKR-6.</title>
        <authorList>
            <person name="Chaudhary D.K."/>
        </authorList>
    </citation>
    <scope>NUCLEOTIDE SEQUENCE</scope>
    <source>
        <strain evidence="3">DKR-6</strain>
    </source>
</reference>
<dbReference type="Pfam" id="PF00723">
    <property type="entry name" value="Glyco_hydro_15"/>
    <property type="match status" value="1"/>
</dbReference>
<keyword evidence="4" id="KW-1185">Reference proteome</keyword>
<gene>
    <name evidence="3" type="ORF">JJB74_16880</name>
</gene>
<dbReference type="PANTHER" id="PTHR31616">
    <property type="entry name" value="TREHALASE"/>
    <property type="match status" value="1"/>
</dbReference>
<organism evidence="3 4">
    <name type="scientific">Noviherbaspirillum pedocola</name>
    <dbReference type="NCBI Taxonomy" id="2801341"/>
    <lineage>
        <taxon>Bacteria</taxon>
        <taxon>Pseudomonadati</taxon>
        <taxon>Pseudomonadota</taxon>
        <taxon>Betaproteobacteria</taxon>
        <taxon>Burkholderiales</taxon>
        <taxon>Oxalobacteraceae</taxon>
        <taxon>Noviherbaspirillum</taxon>
    </lineage>
</organism>
<dbReference type="InterPro" id="IPR008928">
    <property type="entry name" value="6-hairpin_glycosidase_sf"/>
</dbReference>
<dbReference type="EMBL" id="JAEPBG010000007">
    <property type="protein sequence ID" value="MBK4736300.1"/>
    <property type="molecule type" value="Genomic_DNA"/>
</dbReference>
<sequence length="603" mass="67578">MSKPLEDYALLGDCRTAALVAKDGSIDWLCLPRFDSPTPFAALLGDNENGRWRIAPIEEGEVSRAYRDGTMILETRYAGASGRATLIDFMPITSGSPAVVRIVEGVEGEVEFAMSLIMRFDYGHIVPWVEHVASDTLTAVAGPEMLVLRTRAPLHGVNQHTESRFTVRAGERVAFCMQHQPSHLPLIGAIDVEEALDDTEAWWRAFSDRCAPGPYGAQVKRSLLTMKALTYRPTGGIVAAPTSSLPEWPGGERNWDYRYCWLRDATMTLMAFMKLGYYDEALAWRDWLLRSIAGNPEQMQIMYGVSGERRLPEMDLPWLHGYAHSRPVRIGNAAAGQRQLDIYGEVVDAMTQALRGGMPAHSRGFAISREIIHFLEKVWYEPDHGIWEVRGEPRHYVHSKVMAWAAFDRYARWFAEHRKDEIGAELARRCRSIADEIHAQVCREGFDAASNSFVQYYGAKDVDASLLQIALTGFLPAEDARLRGTVLRIERELMHDGLLLRYISGCNEDRLPPGEGRFLICSFWLVDAWILLGRRDEACALYERLLALCNDVGLLSEQYDPVAGRMLGNFPQAFSHIGIINSALNLARDAQASASPARTRAES</sequence>
<dbReference type="AlphaFoldDB" id="A0A934W7F0"/>